<proteinExistence type="inferred from homology"/>
<dbReference type="GO" id="GO:0046872">
    <property type="term" value="F:metal ion binding"/>
    <property type="evidence" value="ECO:0007669"/>
    <property type="project" value="UniProtKB-KW"/>
</dbReference>
<dbReference type="Gene3D" id="1.10.260.50">
    <property type="match status" value="1"/>
</dbReference>
<comment type="similarity">
    <text evidence="2">Belongs to the class-V pyridoxal-phosphate-dependent aminotransferase family. NifS/IscS subfamily.</text>
</comment>
<reference evidence="10 11" key="2">
    <citation type="submission" date="2019-01" db="EMBL/GenBank/DDBJ databases">
        <title>Tautonia sociabilis, a novel thermotolerant planctomycete of Isosphaeraceae family, isolated from a 4000 m deep subterranean habitat.</title>
        <authorList>
            <person name="Kovaleva O.L."/>
            <person name="Elcheninov A.G."/>
            <person name="Van Heerden E."/>
            <person name="Toshchakov S.V."/>
            <person name="Novikov A."/>
            <person name="Bonch-Osmolovskaya E.A."/>
            <person name="Kublanov I.V."/>
        </authorList>
    </citation>
    <scope>NUCLEOTIDE SEQUENCE [LARGE SCALE GENOMIC DNA]</scope>
    <source>
        <strain evidence="10 11">GM2012</strain>
    </source>
</reference>
<keyword evidence="5" id="KW-0663">Pyridoxal phosphate</keyword>
<dbReference type="PIRSF" id="PIRSF005572">
    <property type="entry name" value="NifS"/>
    <property type="match status" value="1"/>
</dbReference>
<dbReference type="PANTHER" id="PTHR11601">
    <property type="entry name" value="CYSTEINE DESULFURYLASE FAMILY MEMBER"/>
    <property type="match status" value="1"/>
</dbReference>
<evidence type="ECO:0000256" key="8">
    <source>
        <dbReference type="ARBA" id="ARBA00050776"/>
    </source>
</evidence>
<dbReference type="Gene3D" id="3.40.640.10">
    <property type="entry name" value="Type I PLP-dependent aspartate aminotransferase-like (Major domain)"/>
    <property type="match status" value="1"/>
</dbReference>
<keyword evidence="11" id="KW-1185">Reference proteome</keyword>
<evidence type="ECO:0000256" key="1">
    <source>
        <dbReference type="ARBA" id="ARBA00001933"/>
    </source>
</evidence>
<dbReference type="GO" id="GO:0051536">
    <property type="term" value="F:iron-sulfur cluster binding"/>
    <property type="evidence" value="ECO:0007669"/>
    <property type="project" value="UniProtKB-KW"/>
</dbReference>
<evidence type="ECO:0000256" key="3">
    <source>
        <dbReference type="ARBA" id="ARBA00022679"/>
    </source>
</evidence>
<dbReference type="InterPro" id="IPR015424">
    <property type="entry name" value="PyrdxlP-dep_Trfase"/>
</dbReference>
<protein>
    <submittedName>
        <fullName evidence="10">Cysteine desulfurase</fullName>
    </submittedName>
</protein>
<dbReference type="InterPro" id="IPR015421">
    <property type="entry name" value="PyrdxlP-dep_Trfase_major"/>
</dbReference>
<dbReference type="OrthoDB" id="9808002at2"/>
<evidence type="ECO:0000256" key="6">
    <source>
        <dbReference type="ARBA" id="ARBA00023004"/>
    </source>
</evidence>
<keyword evidence="3" id="KW-0808">Transferase</keyword>
<evidence type="ECO:0000256" key="4">
    <source>
        <dbReference type="ARBA" id="ARBA00022723"/>
    </source>
</evidence>
<keyword evidence="4" id="KW-0479">Metal-binding</keyword>
<dbReference type="Pfam" id="PF00266">
    <property type="entry name" value="Aminotran_5"/>
    <property type="match status" value="1"/>
</dbReference>
<accession>A0A432MPJ0</accession>
<evidence type="ECO:0000256" key="5">
    <source>
        <dbReference type="ARBA" id="ARBA00022898"/>
    </source>
</evidence>
<dbReference type="InterPro" id="IPR016454">
    <property type="entry name" value="Cysteine_dSase"/>
</dbReference>
<name>A0A432MPJ0_9BACT</name>
<dbReference type="InterPro" id="IPR015422">
    <property type="entry name" value="PyrdxlP-dep_Trfase_small"/>
</dbReference>
<evidence type="ECO:0000313" key="11">
    <source>
        <dbReference type="Proteomes" id="UP000280296"/>
    </source>
</evidence>
<dbReference type="SUPFAM" id="SSF53383">
    <property type="entry name" value="PLP-dependent transferases"/>
    <property type="match status" value="1"/>
</dbReference>
<comment type="caution">
    <text evidence="10">The sequence shown here is derived from an EMBL/GenBank/DDBJ whole genome shotgun (WGS) entry which is preliminary data.</text>
</comment>
<evidence type="ECO:0000256" key="7">
    <source>
        <dbReference type="ARBA" id="ARBA00023014"/>
    </source>
</evidence>
<reference evidence="10 11" key="1">
    <citation type="submission" date="2018-12" db="EMBL/GenBank/DDBJ databases">
        <authorList>
            <person name="Toschakov S.V."/>
        </authorList>
    </citation>
    <scope>NUCLEOTIDE SEQUENCE [LARGE SCALE GENOMIC DNA]</scope>
    <source>
        <strain evidence="10 11">GM2012</strain>
    </source>
</reference>
<evidence type="ECO:0000313" key="10">
    <source>
        <dbReference type="EMBL" id="RUL89371.1"/>
    </source>
</evidence>
<dbReference type="PANTHER" id="PTHR11601:SF34">
    <property type="entry name" value="CYSTEINE DESULFURASE"/>
    <property type="match status" value="1"/>
</dbReference>
<dbReference type="InterPro" id="IPR000192">
    <property type="entry name" value="Aminotrans_V_dom"/>
</dbReference>
<dbReference type="AlphaFoldDB" id="A0A432MPJ0"/>
<feature type="domain" description="Aminotransferase class V" evidence="9">
    <location>
        <begin position="4"/>
        <end position="365"/>
    </location>
</feature>
<dbReference type="RefSeq" id="WP_126723807.1">
    <property type="nucleotide sequence ID" value="NZ_RYZH01000003.1"/>
</dbReference>
<comment type="catalytic activity">
    <reaction evidence="8">
        <text>(sulfur carrier)-H + L-cysteine = (sulfur carrier)-SH + L-alanine</text>
        <dbReference type="Rhea" id="RHEA:43892"/>
        <dbReference type="Rhea" id="RHEA-COMP:14737"/>
        <dbReference type="Rhea" id="RHEA-COMP:14739"/>
        <dbReference type="ChEBI" id="CHEBI:29917"/>
        <dbReference type="ChEBI" id="CHEBI:35235"/>
        <dbReference type="ChEBI" id="CHEBI:57972"/>
        <dbReference type="ChEBI" id="CHEBI:64428"/>
        <dbReference type="EC" id="2.8.1.7"/>
    </reaction>
</comment>
<gene>
    <name evidence="10" type="ORF">TsocGM_02885</name>
</gene>
<keyword evidence="7" id="KW-0411">Iron-sulfur</keyword>
<sequence>MRPIYLDHNASSPIDPDVLEAMRPHWLAPGNPDSRHGFARGPRRALEEARETVARVLNADPSGVIFTSGGTEANNLAVLGLSGRRRPGHLVTSPIEHPAVAEAVDLLEREGFEVDRAAVSADGRVDPDAMADRLRPGTRLATLILAQNETGVIQDVGRLADRAGRLGVPVHTDAVQAVGRIPVDFKRLGVASLAASAHKFHGPVGVGVLLVRPGIEPEPLLFGGGQQKGRRPGTQAVALAVGLAAALERWDREREERTRRWAVLRDRLERALVDGLGREAVVRTGPDDPSARLPQTVHVGFPGVDPDGLLMQLDLLGVAASFGSACASGSSRPSPILVAMGVPGDRLRSSVRFSFGATTTAAEVDEAAVRIVEAVRRAAGNLGQR</sequence>
<dbReference type="EMBL" id="RYZH01000003">
    <property type="protein sequence ID" value="RUL89371.1"/>
    <property type="molecule type" value="Genomic_DNA"/>
</dbReference>
<organism evidence="10 11">
    <name type="scientific">Tautonia sociabilis</name>
    <dbReference type="NCBI Taxonomy" id="2080755"/>
    <lineage>
        <taxon>Bacteria</taxon>
        <taxon>Pseudomonadati</taxon>
        <taxon>Planctomycetota</taxon>
        <taxon>Planctomycetia</taxon>
        <taxon>Isosphaerales</taxon>
        <taxon>Isosphaeraceae</taxon>
        <taxon>Tautonia</taxon>
    </lineage>
</organism>
<evidence type="ECO:0000259" key="9">
    <source>
        <dbReference type="Pfam" id="PF00266"/>
    </source>
</evidence>
<dbReference type="Proteomes" id="UP000280296">
    <property type="component" value="Unassembled WGS sequence"/>
</dbReference>
<dbReference type="GO" id="GO:0031071">
    <property type="term" value="F:cysteine desulfurase activity"/>
    <property type="evidence" value="ECO:0007669"/>
    <property type="project" value="UniProtKB-EC"/>
</dbReference>
<comment type="cofactor">
    <cofactor evidence="1">
        <name>pyridoxal 5'-phosphate</name>
        <dbReference type="ChEBI" id="CHEBI:597326"/>
    </cofactor>
</comment>
<evidence type="ECO:0000256" key="2">
    <source>
        <dbReference type="ARBA" id="ARBA00006490"/>
    </source>
</evidence>
<dbReference type="Gene3D" id="3.90.1150.10">
    <property type="entry name" value="Aspartate Aminotransferase, domain 1"/>
    <property type="match status" value="1"/>
</dbReference>
<keyword evidence="6" id="KW-0408">Iron</keyword>